<name>A0A7J8WHQ8_GOSAI</name>
<dbReference type="PANTHER" id="PTHR47723:SF24">
    <property type="entry name" value="RNASE H TYPE-1 DOMAIN-CONTAINING PROTEIN"/>
    <property type="match status" value="1"/>
</dbReference>
<keyword evidence="3" id="KW-1185">Reference proteome</keyword>
<dbReference type="Proteomes" id="UP000593577">
    <property type="component" value="Unassembled WGS sequence"/>
</dbReference>
<dbReference type="InterPro" id="IPR036397">
    <property type="entry name" value="RNaseH_sf"/>
</dbReference>
<comment type="caution">
    <text evidence="2">The sequence shown here is derived from an EMBL/GenBank/DDBJ whole genome shotgun (WGS) entry which is preliminary data.</text>
</comment>
<gene>
    <name evidence="2" type="ORF">Goari_016157</name>
</gene>
<dbReference type="InterPro" id="IPR012337">
    <property type="entry name" value="RNaseH-like_sf"/>
</dbReference>
<dbReference type="Pfam" id="PF13456">
    <property type="entry name" value="RVT_3"/>
    <property type="match status" value="1"/>
</dbReference>
<evidence type="ECO:0000259" key="1">
    <source>
        <dbReference type="Pfam" id="PF13456"/>
    </source>
</evidence>
<evidence type="ECO:0000313" key="2">
    <source>
        <dbReference type="EMBL" id="MBA0674568.1"/>
    </source>
</evidence>
<proteinExistence type="predicted"/>
<dbReference type="GO" id="GO:0003676">
    <property type="term" value="F:nucleic acid binding"/>
    <property type="evidence" value="ECO:0007669"/>
    <property type="project" value="InterPro"/>
</dbReference>
<sequence length="167" mass="18304">MSNKNHCPRCGDVLEFGSYGDDASLVPPKNGWLKLNTDGAISLTNQQAASEDNIFKAEARVVLEGLCVAWGKRLRQVEVECDNALLVESLLDGGSVNSRMAELRLIHGILNCEWNVRIRHVPRSQNAVVDHMARLAISGLPSLVVFEKPPTLVQGLLLADKRSFNSS</sequence>
<organism evidence="2 3">
    <name type="scientific">Gossypium aridum</name>
    <name type="common">American cotton</name>
    <name type="synonym">Erioxylum aridum</name>
    <dbReference type="NCBI Taxonomy" id="34290"/>
    <lineage>
        <taxon>Eukaryota</taxon>
        <taxon>Viridiplantae</taxon>
        <taxon>Streptophyta</taxon>
        <taxon>Embryophyta</taxon>
        <taxon>Tracheophyta</taxon>
        <taxon>Spermatophyta</taxon>
        <taxon>Magnoliopsida</taxon>
        <taxon>eudicotyledons</taxon>
        <taxon>Gunneridae</taxon>
        <taxon>Pentapetalae</taxon>
        <taxon>rosids</taxon>
        <taxon>malvids</taxon>
        <taxon>Malvales</taxon>
        <taxon>Malvaceae</taxon>
        <taxon>Malvoideae</taxon>
        <taxon>Gossypium</taxon>
    </lineage>
</organism>
<dbReference type="InterPro" id="IPR053151">
    <property type="entry name" value="RNase_H-like"/>
</dbReference>
<dbReference type="SUPFAM" id="SSF53098">
    <property type="entry name" value="Ribonuclease H-like"/>
    <property type="match status" value="1"/>
</dbReference>
<reference evidence="2 3" key="1">
    <citation type="journal article" date="2019" name="Genome Biol. Evol.">
        <title>Insights into the evolution of the New World diploid cottons (Gossypium, subgenus Houzingenia) based on genome sequencing.</title>
        <authorList>
            <person name="Grover C.E."/>
            <person name="Arick M.A. 2nd"/>
            <person name="Thrash A."/>
            <person name="Conover J.L."/>
            <person name="Sanders W.S."/>
            <person name="Peterson D.G."/>
            <person name="Frelichowski J.E."/>
            <person name="Scheffler J.A."/>
            <person name="Scheffler B.E."/>
            <person name="Wendel J.F."/>
        </authorList>
    </citation>
    <scope>NUCLEOTIDE SEQUENCE [LARGE SCALE GENOMIC DNA]</scope>
    <source>
        <strain evidence="2">185</strain>
        <tissue evidence="2">Leaf</tissue>
    </source>
</reference>
<dbReference type="PANTHER" id="PTHR47723">
    <property type="entry name" value="OS05G0353850 PROTEIN"/>
    <property type="match status" value="1"/>
</dbReference>
<accession>A0A7J8WHQ8</accession>
<dbReference type="InterPro" id="IPR044730">
    <property type="entry name" value="RNase_H-like_dom_plant"/>
</dbReference>
<dbReference type="EMBL" id="JABFAA010000001">
    <property type="protein sequence ID" value="MBA0674568.1"/>
    <property type="molecule type" value="Genomic_DNA"/>
</dbReference>
<evidence type="ECO:0000313" key="3">
    <source>
        <dbReference type="Proteomes" id="UP000593577"/>
    </source>
</evidence>
<dbReference type="GO" id="GO:0004523">
    <property type="term" value="F:RNA-DNA hybrid ribonuclease activity"/>
    <property type="evidence" value="ECO:0007669"/>
    <property type="project" value="InterPro"/>
</dbReference>
<dbReference type="AlphaFoldDB" id="A0A7J8WHQ8"/>
<dbReference type="InterPro" id="IPR002156">
    <property type="entry name" value="RNaseH_domain"/>
</dbReference>
<feature type="domain" description="RNase H type-1" evidence="1">
    <location>
        <begin position="31"/>
        <end position="135"/>
    </location>
</feature>
<protein>
    <recommendedName>
        <fullName evidence="1">RNase H type-1 domain-containing protein</fullName>
    </recommendedName>
</protein>
<dbReference type="Gene3D" id="3.30.420.10">
    <property type="entry name" value="Ribonuclease H-like superfamily/Ribonuclease H"/>
    <property type="match status" value="1"/>
</dbReference>
<dbReference type="CDD" id="cd06222">
    <property type="entry name" value="RNase_H_like"/>
    <property type="match status" value="1"/>
</dbReference>